<evidence type="ECO:0000313" key="6">
    <source>
        <dbReference type="EMBL" id="KTR96279.1"/>
    </source>
</evidence>
<dbReference type="PROSITE" id="PS50977">
    <property type="entry name" value="HTH_TETR_2"/>
    <property type="match status" value="1"/>
</dbReference>
<name>A0A147F0G1_MICTE</name>
<feature type="DNA-binding region" description="H-T-H motif" evidence="4">
    <location>
        <begin position="29"/>
        <end position="48"/>
    </location>
</feature>
<dbReference type="InterPro" id="IPR001647">
    <property type="entry name" value="HTH_TetR"/>
</dbReference>
<comment type="caution">
    <text evidence="6">The sequence shown here is derived from an EMBL/GenBank/DDBJ whole genome shotgun (WGS) entry which is preliminary data.</text>
</comment>
<accession>A0A147F0G1</accession>
<keyword evidence="3" id="KW-0804">Transcription</keyword>
<evidence type="ECO:0000313" key="7">
    <source>
        <dbReference type="Proteomes" id="UP000075025"/>
    </source>
</evidence>
<evidence type="ECO:0000256" key="2">
    <source>
        <dbReference type="ARBA" id="ARBA00023125"/>
    </source>
</evidence>
<dbReference type="InterPro" id="IPR050109">
    <property type="entry name" value="HTH-type_TetR-like_transc_reg"/>
</dbReference>
<evidence type="ECO:0000256" key="4">
    <source>
        <dbReference type="PROSITE-ProRule" id="PRU00335"/>
    </source>
</evidence>
<feature type="domain" description="HTH tetR-type" evidence="5">
    <location>
        <begin position="6"/>
        <end position="66"/>
    </location>
</feature>
<dbReference type="Gene3D" id="1.10.357.10">
    <property type="entry name" value="Tetracycline Repressor, domain 2"/>
    <property type="match status" value="1"/>
</dbReference>
<dbReference type="AlphaFoldDB" id="A0A147F0G1"/>
<dbReference type="InterPro" id="IPR009057">
    <property type="entry name" value="Homeodomain-like_sf"/>
</dbReference>
<evidence type="ECO:0000256" key="1">
    <source>
        <dbReference type="ARBA" id="ARBA00023015"/>
    </source>
</evidence>
<dbReference type="InterPro" id="IPR036271">
    <property type="entry name" value="Tet_transcr_reg_TetR-rel_C_sf"/>
</dbReference>
<dbReference type="RefSeq" id="WP_058622613.1">
    <property type="nucleotide sequence ID" value="NZ_LDRT01000015.1"/>
</dbReference>
<dbReference type="Pfam" id="PF13305">
    <property type="entry name" value="TetR_C_33"/>
    <property type="match status" value="1"/>
</dbReference>
<evidence type="ECO:0000256" key="3">
    <source>
        <dbReference type="ARBA" id="ARBA00023163"/>
    </source>
</evidence>
<dbReference type="GO" id="GO:0000976">
    <property type="term" value="F:transcription cis-regulatory region binding"/>
    <property type="evidence" value="ECO:0007669"/>
    <property type="project" value="TreeGrafter"/>
</dbReference>
<dbReference type="SUPFAM" id="SSF46689">
    <property type="entry name" value="Homeodomain-like"/>
    <property type="match status" value="1"/>
</dbReference>
<dbReference type="Gene3D" id="1.10.10.60">
    <property type="entry name" value="Homeodomain-like"/>
    <property type="match status" value="1"/>
</dbReference>
<proteinExistence type="predicted"/>
<keyword evidence="2 4" id="KW-0238">DNA-binding</keyword>
<organism evidence="6 7">
    <name type="scientific">Microbacterium testaceum</name>
    <name type="common">Aureobacterium testaceum</name>
    <name type="synonym">Brevibacterium testaceum</name>
    <dbReference type="NCBI Taxonomy" id="2033"/>
    <lineage>
        <taxon>Bacteria</taxon>
        <taxon>Bacillati</taxon>
        <taxon>Actinomycetota</taxon>
        <taxon>Actinomycetes</taxon>
        <taxon>Micrococcales</taxon>
        <taxon>Microbacteriaceae</taxon>
        <taxon>Microbacterium</taxon>
    </lineage>
</organism>
<dbReference type="EMBL" id="LDRT01000015">
    <property type="protein sequence ID" value="KTR96279.1"/>
    <property type="molecule type" value="Genomic_DNA"/>
</dbReference>
<evidence type="ECO:0000259" key="5">
    <source>
        <dbReference type="PROSITE" id="PS50977"/>
    </source>
</evidence>
<dbReference type="InterPro" id="IPR025996">
    <property type="entry name" value="MT1864/Rv1816-like_C"/>
</dbReference>
<dbReference type="Proteomes" id="UP000075025">
    <property type="component" value="Unassembled WGS sequence"/>
</dbReference>
<dbReference type="PANTHER" id="PTHR30055">
    <property type="entry name" value="HTH-TYPE TRANSCRIPTIONAL REGULATOR RUTR"/>
    <property type="match status" value="1"/>
</dbReference>
<keyword evidence="1" id="KW-0805">Transcription regulation</keyword>
<protein>
    <submittedName>
        <fullName evidence="6">TetR family transcriptional regulator</fullName>
    </submittedName>
</protein>
<sequence length="185" mass="19668">MPTPERTSLAQIVEQASRLLESGGPTAVTMQAVAAAVGVKAPSLYKRVRDREALLGLVGIATADELTRRLTDAGGDLGELLTVFRRFGQERPEAFRLLFASSIDPERLAATSEPVLRATAAVVGPERALDAARLLTSWALGFITMELTGAFRLGGDLDEAFAYGMSHIVGALTTRQDEVRAAQGS</sequence>
<gene>
    <name evidence="6" type="ORF">NS220_02935</name>
</gene>
<dbReference type="Pfam" id="PF00440">
    <property type="entry name" value="TetR_N"/>
    <property type="match status" value="1"/>
</dbReference>
<dbReference type="SUPFAM" id="SSF48498">
    <property type="entry name" value="Tetracyclin repressor-like, C-terminal domain"/>
    <property type="match status" value="1"/>
</dbReference>
<reference evidence="6 7" key="1">
    <citation type="journal article" date="2016" name="Front. Microbiol.">
        <title>Genomic Resource of Rice Seed Associated Bacteria.</title>
        <authorList>
            <person name="Midha S."/>
            <person name="Bansal K."/>
            <person name="Sharma S."/>
            <person name="Kumar N."/>
            <person name="Patil P.P."/>
            <person name="Chaudhry V."/>
            <person name="Patil P.B."/>
        </authorList>
    </citation>
    <scope>NUCLEOTIDE SEQUENCE [LARGE SCALE GENOMIC DNA]</scope>
    <source>
        <strain evidence="6 7">NS220</strain>
    </source>
</reference>
<dbReference type="OrthoDB" id="71867at2"/>
<dbReference type="PATRIC" id="fig|2033.6.peg.956"/>
<dbReference type="PANTHER" id="PTHR30055:SF239">
    <property type="entry name" value="TRANSCRIPTIONAL REGULATORY PROTEIN"/>
    <property type="match status" value="1"/>
</dbReference>
<dbReference type="GO" id="GO:0003700">
    <property type="term" value="F:DNA-binding transcription factor activity"/>
    <property type="evidence" value="ECO:0007669"/>
    <property type="project" value="TreeGrafter"/>
</dbReference>